<dbReference type="EC" id="2.1.1.63" evidence="9"/>
<dbReference type="GO" id="GO:0006307">
    <property type="term" value="P:DNA alkylation repair"/>
    <property type="evidence" value="ECO:0007669"/>
    <property type="project" value="UniProtKB-UniRule"/>
</dbReference>
<comment type="catalytic activity">
    <reaction evidence="8 9">
        <text>a 6-O-methyl-2'-deoxyguanosine in DNA + L-cysteinyl-[protein] = S-methyl-L-cysteinyl-[protein] + a 2'-deoxyguanosine in DNA</text>
        <dbReference type="Rhea" id="RHEA:24000"/>
        <dbReference type="Rhea" id="RHEA-COMP:10131"/>
        <dbReference type="Rhea" id="RHEA-COMP:10132"/>
        <dbReference type="Rhea" id="RHEA-COMP:11367"/>
        <dbReference type="Rhea" id="RHEA-COMP:11368"/>
        <dbReference type="ChEBI" id="CHEBI:29950"/>
        <dbReference type="ChEBI" id="CHEBI:82612"/>
        <dbReference type="ChEBI" id="CHEBI:85445"/>
        <dbReference type="ChEBI" id="CHEBI:85448"/>
        <dbReference type="EC" id="2.1.1.63"/>
    </reaction>
</comment>
<dbReference type="Pfam" id="PF01035">
    <property type="entry name" value="DNA_binding_1"/>
    <property type="match status" value="1"/>
</dbReference>
<evidence type="ECO:0000259" key="10">
    <source>
        <dbReference type="Pfam" id="PF01035"/>
    </source>
</evidence>
<dbReference type="PANTHER" id="PTHR10815">
    <property type="entry name" value="METHYLATED-DNA--PROTEIN-CYSTEINE METHYLTRANSFERASE"/>
    <property type="match status" value="1"/>
</dbReference>
<sequence>MMQNFLHHATLTTPLGEMLAVYSPKGLCLLDFPQGKHQDNALAKLQAQWQCPLREHPDPRSPLLQRALQEYFAKQRHRFDDIAVDFSIGTAFQQSVWRVLQSIPYGTTISYGEQARLLGKPEAVRAVAAANGRNPLSIIVPCHRVIGSNGKLTGYAGGLWRKQALLALENGQNCLL</sequence>
<evidence type="ECO:0000256" key="9">
    <source>
        <dbReference type="HAMAP-Rule" id="MF_00772"/>
    </source>
</evidence>
<evidence type="ECO:0000313" key="12">
    <source>
        <dbReference type="EMBL" id="URD67073.1"/>
    </source>
</evidence>
<dbReference type="FunFam" id="1.10.10.10:FF:000214">
    <property type="entry name" value="Methylated-DNA--protein-cysteine methyltransferase"/>
    <property type="match status" value="1"/>
</dbReference>
<dbReference type="InterPro" id="IPR008332">
    <property type="entry name" value="MethylG_MeTrfase_N"/>
</dbReference>
<dbReference type="Gene3D" id="1.10.10.10">
    <property type="entry name" value="Winged helix-like DNA-binding domain superfamily/Winged helix DNA-binding domain"/>
    <property type="match status" value="1"/>
</dbReference>
<feature type="active site" description="Nucleophile; methyl group acceptor" evidence="9">
    <location>
        <position position="142"/>
    </location>
</feature>
<dbReference type="PANTHER" id="PTHR10815:SF5">
    <property type="entry name" value="METHYLATED-DNA--PROTEIN-CYSTEINE METHYLTRANSFERASE"/>
    <property type="match status" value="1"/>
</dbReference>
<dbReference type="SUPFAM" id="SSF53155">
    <property type="entry name" value="Methylated DNA-protein cysteine methyltransferase domain"/>
    <property type="match status" value="1"/>
</dbReference>
<accession>A0AAE9KYT1</accession>
<dbReference type="InterPro" id="IPR014048">
    <property type="entry name" value="MethylDNA_cys_MeTrfase_DNA-bd"/>
</dbReference>
<keyword evidence="4 9" id="KW-0489">Methyltransferase</keyword>
<protein>
    <recommendedName>
        <fullName evidence="9">Methylated-DNA--protein-cysteine methyltransferase</fullName>
        <ecNumber evidence="9">2.1.1.63</ecNumber>
    </recommendedName>
    <alternativeName>
        <fullName evidence="9">6-O-methylguanine-DNA methyltransferase</fullName>
        <shortName evidence="9">MGMT</shortName>
    </alternativeName>
    <alternativeName>
        <fullName evidence="9">O-6-methylguanine-DNA-alkyltransferase</fullName>
    </alternativeName>
</protein>
<dbReference type="InterPro" id="IPR001497">
    <property type="entry name" value="MethylDNA_cys_MeTrfase_AS"/>
</dbReference>
<feature type="domain" description="Methylguanine DNA methyltransferase ribonuclease-like" evidence="11">
    <location>
        <begin position="7"/>
        <end position="86"/>
    </location>
</feature>
<evidence type="ECO:0000256" key="3">
    <source>
        <dbReference type="ARBA" id="ARBA00022490"/>
    </source>
</evidence>
<evidence type="ECO:0000256" key="2">
    <source>
        <dbReference type="ARBA" id="ARBA00008711"/>
    </source>
</evidence>
<dbReference type="InterPro" id="IPR036631">
    <property type="entry name" value="MGMT_N_sf"/>
</dbReference>
<dbReference type="GO" id="GO:0003908">
    <property type="term" value="F:methylated-DNA-[protein]-cysteine S-methyltransferase activity"/>
    <property type="evidence" value="ECO:0007669"/>
    <property type="project" value="UniProtKB-UniRule"/>
</dbReference>
<evidence type="ECO:0000256" key="7">
    <source>
        <dbReference type="ARBA" id="ARBA00023204"/>
    </source>
</evidence>
<dbReference type="Proteomes" id="UP001056819">
    <property type="component" value="Chromosome"/>
</dbReference>
<evidence type="ECO:0000256" key="1">
    <source>
        <dbReference type="ARBA" id="ARBA00001286"/>
    </source>
</evidence>
<dbReference type="InterPro" id="IPR023546">
    <property type="entry name" value="MGMT"/>
</dbReference>
<evidence type="ECO:0000256" key="4">
    <source>
        <dbReference type="ARBA" id="ARBA00022603"/>
    </source>
</evidence>
<dbReference type="PROSITE" id="PS00374">
    <property type="entry name" value="MGMT"/>
    <property type="match status" value="1"/>
</dbReference>
<comment type="miscellaneous">
    <text evidence="9">This enzyme catalyzes only one turnover and therefore is not strictly catalytic. According to one definition, an enzyme is a biocatalyst that acts repeatedly and over many reaction cycles.</text>
</comment>
<comment type="subcellular location">
    <subcellularLocation>
        <location evidence="9">Cytoplasm</location>
    </subcellularLocation>
</comment>
<keyword evidence="6 9" id="KW-0227">DNA damage</keyword>
<dbReference type="HAMAP" id="MF_00772">
    <property type="entry name" value="OGT"/>
    <property type="match status" value="1"/>
</dbReference>
<dbReference type="GO" id="GO:0032259">
    <property type="term" value="P:methylation"/>
    <property type="evidence" value="ECO:0007669"/>
    <property type="project" value="UniProtKB-KW"/>
</dbReference>
<reference evidence="12" key="1">
    <citation type="submission" date="2022-05" db="EMBL/GenBank/DDBJ databases">
        <title>Alysiella filiformis genome sequencing.</title>
        <authorList>
            <person name="Viehboeck T."/>
        </authorList>
    </citation>
    <scope>NUCLEOTIDE SEQUENCE</scope>
    <source>
        <strain evidence="12">DSM 2580</strain>
    </source>
</reference>
<dbReference type="Gene3D" id="3.30.160.70">
    <property type="entry name" value="Methylated DNA-protein cysteine methyltransferase domain"/>
    <property type="match status" value="1"/>
</dbReference>
<evidence type="ECO:0000256" key="8">
    <source>
        <dbReference type="ARBA" id="ARBA00049348"/>
    </source>
</evidence>
<dbReference type="SUPFAM" id="SSF46767">
    <property type="entry name" value="Methylated DNA-protein cysteine methyltransferase, C-terminal domain"/>
    <property type="match status" value="1"/>
</dbReference>
<evidence type="ECO:0000256" key="5">
    <source>
        <dbReference type="ARBA" id="ARBA00022679"/>
    </source>
</evidence>
<keyword evidence="3 9" id="KW-0963">Cytoplasm</keyword>
<dbReference type="InterPro" id="IPR036217">
    <property type="entry name" value="MethylDNA_cys_MeTrfase_DNAb"/>
</dbReference>
<feature type="domain" description="Methylated-DNA-[protein]-cysteine S-methyltransferase DNA binding" evidence="10">
    <location>
        <begin position="91"/>
        <end position="170"/>
    </location>
</feature>
<keyword evidence="5 9" id="KW-0808">Transferase</keyword>
<gene>
    <name evidence="12" type="ORF">LNQ82_07705</name>
</gene>
<keyword evidence="7 9" id="KW-0234">DNA repair</keyword>
<comment type="catalytic activity">
    <reaction evidence="1 9">
        <text>a 4-O-methyl-thymidine in DNA + L-cysteinyl-[protein] = a thymidine in DNA + S-methyl-L-cysteinyl-[protein]</text>
        <dbReference type="Rhea" id="RHEA:53428"/>
        <dbReference type="Rhea" id="RHEA-COMP:10131"/>
        <dbReference type="Rhea" id="RHEA-COMP:10132"/>
        <dbReference type="Rhea" id="RHEA-COMP:13555"/>
        <dbReference type="Rhea" id="RHEA-COMP:13556"/>
        <dbReference type="ChEBI" id="CHEBI:29950"/>
        <dbReference type="ChEBI" id="CHEBI:82612"/>
        <dbReference type="ChEBI" id="CHEBI:137386"/>
        <dbReference type="ChEBI" id="CHEBI:137387"/>
        <dbReference type="EC" id="2.1.1.63"/>
    </reaction>
</comment>
<dbReference type="InterPro" id="IPR036388">
    <property type="entry name" value="WH-like_DNA-bd_sf"/>
</dbReference>
<dbReference type="AlphaFoldDB" id="A0AAE9KYT1"/>
<dbReference type="NCBIfam" id="TIGR00589">
    <property type="entry name" value="ogt"/>
    <property type="match status" value="1"/>
</dbReference>
<evidence type="ECO:0000313" key="13">
    <source>
        <dbReference type="Proteomes" id="UP001056819"/>
    </source>
</evidence>
<dbReference type="Pfam" id="PF02870">
    <property type="entry name" value="Methyltransf_1N"/>
    <property type="match status" value="1"/>
</dbReference>
<evidence type="ECO:0000259" key="11">
    <source>
        <dbReference type="Pfam" id="PF02870"/>
    </source>
</evidence>
<organism evidence="12 13">
    <name type="scientific">Conchiformibius steedae DSM 2580</name>
    <dbReference type="NCBI Taxonomy" id="1121352"/>
    <lineage>
        <taxon>Bacteria</taxon>
        <taxon>Pseudomonadati</taxon>
        <taxon>Pseudomonadota</taxon>
        <taxon>Betaproteobacteria</taxon>
        <taxon>Neisseriales</taxon>
        <taxon>Neisseriaceae</taxon>
        <taxon>Conchiformibius</taxon>
    </lineage>
</organism>
<dbReference type="CDD" id="cd06445">
    <property type="entry name" value="ATase"/>
    <property type="match status" value="1"/>
</dbReference>
<evidence type="ECO:0000256" key="6">
    <source>
        <dbReference type="ARBA" id="ARBA00022763"/>
    </source>
</evidence>
<comment type="similarity">
    <text evidence="2 9">Belongs to the MGMT family.</text>
</comment>
<proteinExistence type="inferred from homology"/>
<name>A0AAE9KYT1_9NEIS</name>
<dbReference type="GO" id="GO:0005737">
    <property type="term" value="C:cytoplasm"/>
    <property type="evidence" value="ECO:0007669"/>
    <property type="project" value="UniProtKB-SubCell"/>
</dbReference>
<comment type="function">
    <text evidence="9">Involved in the cellular defense against the biological effects of O6-methylguanine (O6-MeG) and O4-methylthymine (O4-MeT) in DNA. Repairs the methylated nucleobase in DNA by stoichiometrically transferring the methyl group to a cysteine residue in the enzyme. This is a suicide reaction: the enzyme is irreversibly inactivated.</text>
</comment>
<dbReference type="EMBL" id="CP097501">
    <property type="protein sequence ID" value="URD67073.1"/>
    <property type="molecule type" value="Genomic_DNA"/>
</dbReference>
<dbReference type="RefSeq" id="WP_156932170.1">
    <property type="nucleotide sequence ID" value="NZ_CP097501.1"/>
</dbReference>